<dbReference type="Pfam" id="PF00646">
    <property type="entry name" value="F-box"/>
    <property type="match status" value="1"/>
</dbReference>
<protein>
    <submittedName>
        <fullName evidence="2">F-box/FBD/LRR-repeat protein</fullName>
    </submittedName>
</protein>
<sequence>MELQSGSQCKKRMDPGRMEDIISELPQNIVECILLGLPIKEAVRTSILSQKWRYNWTTLPEIVFDEQSMVLANGKPPNNNFVNIYHVLIHHKGTIQKFSVRFPHFKRINSSNLDLWVLLLKEKGIQEIILEFIKGDVCAVPSRLFLCEHLTYLKLSGCMLKLPCPFNGLRSLRRLDLESFEVTNADFHRLLSGCSVLETLILDDFYIDYLKFDIPSLRFLYVDGVFDHICFDNATHMSMLHVRLIVKNDNVHLNQDNGCNLIMILGCLTSIEKLYLHSHFMKFLSVSHIPTRFPIMFDCLKEICLTVNFEDLDEVSGVLCLLRSSPIFGRLQISAWLKKLGRRRSADDFWKAQNQIGCPMDQLQYVMVDQFFGADSELQFIKYVLGKSPTLEKFIIYPRKKVRSKEPKVLEELMQYPRASVKAEVVICSRDIGVITN</sequence>
<dbReference type="Pfam" id="PF08387">
    <property type="entry name" value="FBD"/>
    <property type="match status" value="1"/>
</dbReference>
<name>A0A7J6X5G9_THATH</name>
<evidence type="ECO:0000313" key="3">
    <source>
        <dbReference type="Proteomes" id="UP000554482"/>
    </source>
</evidence>
<dbReference type="CDD" id="cd22160">
    <property type="entry name" value="F-box_AtFBL13-like"/>
    <property type="match status" value="1"/>
</dbReference>
<keyword evidence="3" id="KW-1185">Reference proteome</keyword>
<dbReference type="SMART" id="SM00579">
    <property type="entry name" value="FBD"/>
    <property type="match status" value="1"/>
</dbReference>
<dbReference type="EMBL" id="JABWDY010004596">
    <property type="protein sequence ID" value="KAF5205056.1"/>
    <property type="molecule type" value="Genomic_DNA"/>
</dbReference>
<comment type="caution">
    <text evidence="2">The sequence shown here is derived from an EMBL/GenBank/DDBJ whole genome shotgun (WGS) entry which is preliminary data.</text>
</comment>
<dbReference type="SUPFAM" id="SSF52047">
    <property type="entry name" value="RNI-like"/>
    <property type="match status" value="1"/>
</dbReference>
<dbReference type="Gene3D" id="3.80.10.10">
    <property type="entry name" value="Ribonuclease Inhibitor"/>
    <property type="match status" value="1"/>
</dbReference>
<evidence type="ECO:0000259" key="1">
    <source>
        <dbReference type="SMART" id="SM00579"/>
    </source>
</evidence>
<dbReference type="InterPro" id="IPR050232">
    <property type="entry name" value="FBL13/AtMIF1-like"/>
</dbReference>
<gene>
    <name evidence="2" type="ORF">FRX31_005355</name>
</gene>
<organism evidence="2 3">
    <name type="scientific">Thalictrum thalictroides</name>
    <name type="common">Rue-anemone</name>
    <name type="synonym">Anemone thalictroides</name>
    <dbReference type="NCBI Taxonomy" id="46969"/>
    <lineage>
        <taxon>Eukaryota</taxon>
        <taxon>Viridiplantae</taxon>
        <taxon>Streptophyta</taxon>
        <taxon>Embryophyta</taxon>
        <taxon>Tracheophyta</taxon>
        <taxon>Spermatophyta</taxon>
        <taxon>Magnoliopsida</taxon>
        <taxon>Ranunculales</taxon>
        <taxon>Ranunculaceae</taxon>
        <taxon>Thalictroideae</taxon>
        <taxon>Thalictrum</taxon>
    </lineage>
</organism>
<dbReference type="PANTHER" id="PTHR31900">
    <property type="entry name" value="F-BOX/RNI SUPERFAMILY PROTEIN-RELATED"/>
    <property type="match status" value="1"/>
</dbReference>
<proteinExistence type="predicted"/>
<dbReference type="OrthoDB" id="629734at2759"/>
<reference evidence="2 3" key="1">
    <citation type="submission" date="2020-06" db="EMBL/GenBank/DDBJ databases">
        <title>Transcriptomic and genomic resources for Thalictrum thalictroides and T. hernandezii: Facilitating candidate gene discovery in an emerging model plant lineage.</title>
        <authorList>
            <person name="Arias T."/>
            <person name="Riano-Pachon D.M."/>
            <person name="Di Stilio V.S."/>
        </authorList>
    </citation>
    <scope>NUCLEOTIDE SEQUENCE [LARGE SCALE GENOMIC DNA]</scope>
    <source>
        <strain evidence="3">cv. WT478/WT964</strain>
        <tissue evidence="2">Leaves</tissue>
    </source>
</reference>
<dbReference type="InterPro" id="IPR032675">
    <property type="entry name" value="LRR_dom_sf"/>
</dbReference>
<dbReference type="AlphaFoldDB" id="A0A7J6X5G9"/>
<dbReference type="InterPro" id="IPR006566">
    <property type="entry name" value="FBD"/>
</dbReference>
<dbReference type="PANTHER" id="PTHR31900:SF27">
    <property type="entry name" value="FBD DOMAIN-CONTAINING PROTEIN"/>
    <property type="match status" value="1"/>
</dbReference>
<accession>A0A7J6X5G9</accession>
<dbReference type="InterPro" id="IPR001810">
    <property type="entry name" value="F-box_dom"/>
</dbReference>
<dbReference type="SUPFAM" id="SSF81383">
    <property type="entry name" value="F-box domain"/>
    <property type="match status" value="1"/>
</dbReference>
<feature type="domain" description="FBD" evidence="1">
    <location>
        <begin position="357"/>
        <end position="428"/>
    </location>
</feature>
<dbReference type="InterPro" id="IPR055411">
    <property type="entry name" value="LRR_FXL15/At3g58940/PEG3-like"/>
</dbReference>
<dbReference type="InterPro" id="IPR036047">
    <property type="entry name" value="F-box-like_dom_sf"/>
</dbReference>
<dbReference type="Pfam" id="PF24758">
    <property type="entry name" value="LRR_At5g56370"/>
    <property type="match status" value="1"/>
</dbReference>
<dbReference type="InterPro" id="IPR053781">
    <property type="entry name" value="F-box_AtFBL13-like"/>
</dbReference>
<dbReference type="Proteomes" id="UP000554482">
    <property type="component" value="Unassembled WGS sequence"/>
</dbReference>
<evidence type="ECO:0000313" key="2">
    <source>
        <dbReference type="EMBL" id="KAF5205056.1"/>
    </source>
</evidence>